<dbReference type="InterPro" id="IPR050228">
    <property type="entry name" value="Carboxylesterase_BioH"/>
</dbReference>
<dbReference type="EMBL" id="CP082781">
    <property type="protein sequence ID" value="UGS28607.1"/>
    <property type="molecule type" value="Genomic_DNA"/>
</dbReference>
<sequence length="238" mass="25159">MRGPETATPLLLLHGGGVGGWMWGPVRARLRAPWRMIVPDLPGHDRSAGSPYTSHEAVIAELVALLERTGRPAVAAGFSLGAQLAVLLASERPDLVERVVAVSAQAVPAPATGPTLALLSATAGLARNPAFARAQARELFVPDALLPDYLRTSAAMSRATLVAAVGANLRFRIPAGWSRFPGSARILVGERERRLMHRSAAALHDALPSAVREEVPGCGHGIPLQRPDLLARILDESD</sequence>
<dbReference type="GO" id="GO:0016787">
    <property type="term" value="F:hydrolase activity"/>
    <property type="evidence" value="ECO:0007669"/>
    <property type="project" value="UniProtKB-KW"/>
</dbReference>
<dbReference type="Gene3D" id="3.40.50.1820">
    <property type="entry name" value="alpha/beta hydrolase"/>
    <property type="match status" value="1"/>
</dbReference>
<name>A0ABY3RWZ6_9MICO</name>
<dbReference type="PANTHER" id="PTHR43194:SF5">
    <property type="entry name" value="PIMELOYL-[ACYL-CARRIER PROTEIN] METHYL ESTER ESTERASE"/>
    <property type="match status" value="1"/>
</dbReference>
<reference evidence="2 3" key="1">
    <citation type="submission" date="2023-01" db="EMBL/GenBank/DDBJ databases">
        <title>Characterization of estradiol degrading bacteria Microbacterium sp. MZT7 and reveal degrading genes through genome analysis.</title>
        <authorList>
            <person name="Hao P."/>
            <person name="Gao Y."/>
        </authorList>
    </citation>
    <scope>NUCLEOTIDE SEQUENCE [LARGE SCALE GENOMIC DNA]</scope>
    <source>
        <strain evidence="2 3">MZT7</strain>
    </source>
</reference>
<gene>
    <name evidence="2" type="ORF">K8F61_14810</name>
</gene>
<evidence type="ECO:0000313" key="3">
    <source>
        <dbReference type="Proteomes" id="UP001199642"/>
    </source>
</evidence>
<dbReference type="SUPFAM" id="SSF53474">
    <property type="entry name" value="alpha/beta-Hydrolases"/>
    <property type="match status" value="1"/>
</dbReference>
<dbReference type="InterPro" id="IPR000073">
    <property type="entry name" value="AB_hydrolase_1"/>
</dbReference>
<evidence type="ECO:0000313" key="2">
    <source>
        <dbReference type="EMBL" id="UGS28607.1"/>
    </source>
</evidence>
<dbReference type="PANTHER" id="PTHR43194">
    <property type="entry name" value="HYDROLASE ALPHA/BETA FOLD FAMILY"/>
    <property type="match status" value="1"/>
</dbReference>
<keyword evidence="3" id="KW-1185">Reference proteome</keyword>
<evidence type="ECO:0000259" key="1">
    <source>
        <dbReference type="Pfam" id="PF12697"/>
    </source>
</evidence>
<accession>A0ABY3RWZ6</accession>
<keyword evidence="2" id="KW-0378">Hydrolase</keyword>
<dbReference type="InterPro" id="IPR029058">
    <property type="entry name" value="AB_hydrolase_fold"/>
</dbReference>
<feature type="domain" description="AB hydrolase-1" evidence="1">
    <location>
        <begin position="10"/>
        <end position="232"/>
    </location>
</feature>
<dbReference type="Pfam" id="PF12697">
    <property type="entry name" value="Abhydrolase_6"/>
    <property type="match status" value="1"/>
</dbReference>
<organism evidence="2 3">
    <name type="scientific">Microbacterium resistens</name>
    <dbReference type="NCBI Taxonomy" id="156977"/>
    <lineage>
        <taxon>Bacteria</taxon>
        <taxon>Bacillati</taxon>
        <taxon>Actinomycetota</taxon>
        <taxon>Actinomycetes</taxon>
        <taxon>Micrococcales</taxon>
        <taxon>Microbacteriaceae</taxon>
        <taxon>Microbacterium</taxon>
    </lineage>
</organism>
<protein>
    <submittedName>
        <fullName evidence="2">Alpha/beta hydrolase</fullName>
    </submittedName>
</protein>
<dbReference type="Proteomes" id="UP001199642">
    <property type="component" value="Chromosome"/>
</dbReference>
<proteinExistence type="predicted"/>